<dbReference type="OrthoDB" id="4347796at2759"/>
<dbReference type="STRING" id="348802.A0A0D2D5G0"/>
<dbReference type="SUPFAM" id="SSF75304">
    <property type="entry name" value="Amidase signature (AS) enzymes"/>
    <property type="match status" value="1"/>
</dbReference>
<keyword evidence="3" id="KW-1185">Reference proteome</keyword>
<dbReference type="AlphaFoldDB" id="A0A0D2D5G0"/>
<dbReference type="Gene3D" id="3.90.1300.10">
    <property type="entry name" value="Amidase signature (AS) domain"/>
    <property type="match status" value="1"/>
</dbReference>
<protein>
    <recommendedName>
        <fullName evidence="1">Amidase domain-containing protein</fullName>
    </recommendedName>
</protein>
<feature type="domain" description="Amidase" evidence="1">
    <location>
        <begin position="135"/>
        <end position="287"/>
    </location>
</feature>
<organism evidence="2 3">
    <name type="scientific">Exophiala xenobiotica</name>
    <dbReference type="NCBI Taxonomy" id="348802"/>
    <lineage>
        <taxon>Eukaryota</taxon>
        <taxon>Fungi</taxon>
        <taxon>Dikarya</taxon>
        <taxon>Ascomycota</taxon>
        <taxon>Pezizomycotina</taxon>
        <taxon>Eurotiomycetes</taxon>
        <taxon>Chaetothyriomycetidae</taxon>
        <taxon>Chaetothyriales</taxon>
        <taxon>Herpotrichiellaceae</taxon>
        <taxon>Exophiala</taxon>
    </lineage>
</organism>
<dbReference type="RefSeq" id="XP_013318146.1">
    <property type="nucleotide sequence ID" value="XM_013462692.1"/>
</dbReference>
<sequence length="578" mass="63909">MELFDAAKIRMKPKLQRGISRRLEETPAQDDVFSAAFRHDILVAADSQLGQDQLASIRQQLSDAWGSENVVAVESSSLPNLPRDGPYVLVQEKIFRPYRLKSHSGLRIAGEYPSSLSVAVPSRGPHSHGKRSEIEGYRFAIKDCFEVAGLRATVGCRTYYAVNERATTTAPIIGKLIEVGAHLLGTLKLGSLNTKEEPAESADFQASFNPRGDGYQSASSSSGGSGAAAASYEWLDFTLGTDTTGSSRRPAYANGVFQMRLSHDAVTQEGIIPSWRPFDAPAIFSREMDIIRKSPMYCNLSLTLAKPTRLVYLEDYYPLSDKRQQDLFEQLFTDIESMYSITRARISLSDLWSERKPAGTSHTSLSCYMHNIGILSFCYGLYHQLDAFRTNYHEQYGAEPYVNPTTRWRWDAATNITAEQYEEAVDRLKVYKKWLLEDVLQSADHETLVVLPVSEQIPDPRDQPAALPSAPSATQQLWLSPILGAPEISVPIGEIDDFSRITRQYEPLPVIATVLGLPGTDIALVENMATVLNHTGRGVKAGTGSSMYSTYGSRESVFVRHTEAKKPPPPKQASCPAA</sequence>
<dbReference type="EMBL" id="KN847319">
    <property type="protein sequence ID" value="KIW57562.1"/>
    <property type="molecule type" value="Genomic_DNA"/>
</dbReference>
<dbReference type="InterPro" id="IPR023631">
    <property type="entry name" value="Amidase_dom"/>
</dbReference>
<dbReference type="Proteomes" id="UP000054342">
    <property type="component" value="Unassembled WGS sequence"/>
</dbReference>
<dbReference type="GeneID" id="25328011"/>
<dbReference type="InterPro" id="IPR036928">
    <property type="entry name" value="AS_sf"/>
</dbReference>
<dbReference type="HOGENOM" id="CLU_020129_2_1_1"/>
<dbReference type="PANTHER" id="PTHR46310">
    <property type="entry name" value="AMIDASE 1"/>
    <property type="match status" value="1"/>
</dbReference>
<evidence type="ECO:0000259" key="1">
    <source>
        <dbReference type="Pfam" id="PF01425"/>
    </source>
</evidence>
<name>A0A0D2D5G0_9EURO</name>
<proteinExistence type="predicted"/>
<dbReference type="PANTHER" id="PTHR46310:SF7">
    <property type="entry name" value="AMIDASE 1"/>
    <property type="match status" value="1"/>
</dbReference>
<dbReference type="Pfam" id="PF01425">
    <property type="entry name" value="Amidase"/>
    <property type="match status" value="1"/>
</dbReference>
<gene>
    <name evidence="2" type="ORF">PV05_06103</name>
</gene>
<accession>A0A0D2D5G0</accession>
<evidence type="ECO:0000313" key="2">
    <source>
        <dbReference type="EMBL" id="KIW57562.1"/>
    </source>
</evidence>
<reference evidence="2 3" key="1">
    <citation type="submission" date="2015-01" db="EMBL/GenBank/DDBJ databases">
        <title>The Genome Sequence of Exophiala xenobiotica CBS118157.</title>
        <authorList>
            <consortium name="The Broad Institute Genomics Platform"/>
            <person name="Cuomo C."/>
            <person name="de Hoog S."/>
            <person name="Gorbushina A."/>
            <person name="Stielow B."/>
            <person name="Teixiera M."/>
            <person name="Abouelleil A."/>
            <person name="Chapman S.B."/>
            <person name="Priest M."/>
            <person name="Young S.K."/>
            <person name="Wortman J."/>
            <person name="Nusbaum C."/>
            <person name="Birren B."/>
        </authorList>
    </citation>
    <scope>NUCLEOTIDE SEQUENCE [LARGE SCALE GENOMIC DNA]</scope>
    <source>
        <strain evidence="2 3">CBS 118157</strain>
    </source>
</reference>
<evidence type="ECO:0000313" key="3">
    <source>
        <dbReference type="Proteomes" id="UP000054342"/>
    </source>
</evidence>